<dbReference type="InterPro" id="IPR052698">
    <property type="entry name" value="MoCofactor_Util/Proc"/>
</dbReference>
<dbReference type="EMBL" id="FXXQ01000012">
    <property type="protein sequence ID" value="SMX25060.1"/>
    <property type="molecule type" value="Genomic_DNA"/>
</dbReference>
<reference evidence="3 4" key="1">
    <citation type="submission" date="2017-05" db="EMBL/GenBank/DDBJ databases">
        <authorList>
            <person name="Song R."/>
            <person name="Chenine A.L."/>
            <person name="Ruprecht R.M."/>
        </authorList>
    </citation>
    <scope>NUCLEOTIDE SEQUENCE [LARGE SCALE GENOMIC DNA]</scope>
    <source>
        <strain evidence="3 4">CECT 8489</strain>
    </source>
</reference>
<gene>
    <name evidence="3" type="ORF">BOA8489_03194</name>
</gene>
<dbReference type="Proteomes" id="UP000201838">
    <property type="component" value="Unassembled WGS sequence"/>
</dbReference>
<accession>A0A238J529</accession>
<dbReference type="SUPFAM" id="SSF51735">
    <property type="entry name" value="NAD(P)-binding Rossmann-fold domains"/>
    <property type="match status" value="1"/>
</dbReference>
<dbReference type="RefSeq" id="WP_093975267.1">
    <property type="nucleotide sequence ID" value="NZ_FXXQ01000012.1"/>
</dbReference>
<dbReference type="PANTHER" id="PTHR30388">
    <property type="entry name" value="ALDEHYDE OXIDOREDUCTASE MOLYBDENUM COFACTOR ASSEMBLY PROTEIN"/>
    <property type="match status" value="1"/>
</dbReference>
<evidence type="ECO:0000313" key="3">
    <source>
        <dbReference type="EMBL" id="SMX25060.1"/>
    </source>
</evidence>
<name>A0A238J529_9RHOB</name>
<sequence length="311" mass="33305">MTFSPADIRRLAPVARVVVAETKGSVPREVGASMLVTAETLEGTIGGGALEFEAIKSARAALIAGTDRFERKPLGPSLGQCCGGAVSLLTEIWNERRLDALVSDVIARPLPGRATEQPLAVKRVLAHHRSKGMMPEPGIFSGWMIEPVTHPRRSIWVWGAGHVGRAIVSVLAPLPELEVVWIDTTRGRFPTDIPKSARTLIAEDPARLVPHAPAHAEHLVLTFSHALDMELCHAVLSQGFGHLGLIGSATKRARFRSRLSALGHTSAQIDRMECPIGDPALGKHPQAIALGVAAAILKSHREGTEMLGERA</sequence>
<keyword evidence="4" id="KW-1185">Reference proteome</keyword>
<evidence type="ECO:0000259" key="1">
    <source>
        <dbReference type="Pfam" id="PF02625"/>
    </source>
</evidence>
<evidence type="ECO:0000313" key="4">
    <source>
        <dbReference type="Proteomes" id="UP000201838"/>
    </source>
</evidence>
<dbReference type="NCBIfam" id="TIGR02964">
    <property type="entry name" value="xanthine_xdhC"/>
    <property type="match status" value="1"/>
</dbReference>
<dbReference type="OrthoDB" id="61481at2"/>
<dbReference type="InterPro" id="IPR036291">
    <property type="entry name" value="NAD(P)-bd_dom_sf"/>
</dbReference>
<feature type="domain" description="XdhC Rossmann" evidence="2">
    <location>
        <begin position="155"/>
        <end position="296"/>
    </location>
</feature>
<dbReference type="InterPro" id="IPR003777">
    <property type="entry name" value="XdhC_CoxI"/>
</dbReference>
<dbReference type="Pfam" id="PF02625">
    <property type="entry name" value="XdhC_CoxI"/>
    <property type="match status" value="1"/>
</dbReference>
<dbReference type="InterPro" id="IPR014308">
    <property type="entry name" value="Xanthine_DH_XdhC"/>
</dbReference>
<protein>
    <submittedName>
        <fullName evidence="3">XdhC and CoxI family protein</fullName>
    </submittedName>
</protein>
<feature type="domain" description="XdhC- CoxI" evidence="1">
    <location>
        <begin position="12"/>
        <end position="69"/>
    </location>
</feature>
<organism evidence="3 4">
    <name type="scientific">Boseongicola aestuarii</name>
    <dbReference type="NCBI Taxonomy" id="1470561"/>
    <lineage>
        <taxon>Bacteria</taxon>
        <taxon>Pseudomonadati</taxon>
        <taxon>Pseudomonadota</taxon>
        <taxon>Alphaproteobacteria</taxon>
        <taxon>Rhodobacterales</taxon>
        <taxon>Paracoccaceae</taxon>
        <taxon>Boseongicola</taxon>
    </lineage>
</organism>
<dbReference type="PANTHER" id="PTHR30388:SF6">
    <property type="entry name" value="XANTHINE DEHYDROGENASE SUBUNIT A-RELATED"/>
    <property type="match status" value="1"/>
</dbReference>
<dbReference type="Pfam" id="PF13478">
    <property type="entry name" value="XdhC_C"/>
    <property type="match status" value="1"/>
</dbReference>
<dbReference type="InterPro" id="IPR027051">
    <property type="entry name" value="XdhC_Rossmann_dom"/>
</dbReference>
<evidence type="ECO:0000259" key="2">
    <source>
        <dbReference type="Pfam" id="PF13478"/>
    </source>
</evidence>
<proteinExistence type="predicted"/>
<dbReference type="AlphaFoldDB" id="A0A238J529"/>
<dbReference type="Gene3D" id="3.40.50.720">
    <property type="entry name" value="NAD(P)-binding Rossmann-like Domain"/>
    <property type="match status" value="1"/>
</dbReference>